<evidence type="ECO:0000313" key="3">
    <source>
        <dbReference type="EMBL" id="CAD8199068.1"/>
    </source>
</evidence>
<evidence type="ECO:0000313" key="4">
    <source>
        <dbReference type="Proteomes" id="UP000683925"/>
    </source>
</evidence>
<name>A0A8S1XCS5_PAROT</name>
<dbReference type="EMBL" id="CAJJDP010000118">
    <property type="protein sequence ID" value="CAD8199066.1"/>
    <property type="molecule type" value="Genomic_DNA"/>
</dbReference>
<evidence type="ECO:0000256" key="1">
    <source>
        <dbReference type="SAM" id="MobiDB-lite"/>
    </source>
</evidence>
<dbReference type="Proteomes" id="UP000683925">
    <property type="component" value="Unassembled WGS sequence"/>
</dbReference>
<keyword evidence="4" id="KW-1185">Reference proteome</keyword>
<gene>
    <name evidence="2" type="ORF">POCTA_138.1.T1180131</name>
    <name evidence="3" type="ORF">POCTA_138.1.T1180132</name>
</gene>
<sequence length="105" mass="12990">MDNIPQDYFKQQRQNKRDSDANIQKGIVKIVKKQTSSYHTSYYQEELKIFENQFESLLHQKIKQRINDANHRIFRDIQNRRYPRKQQTISFKKFRLIMDYDFSIQ</sequence>
<proteinExistence type="predicted"/>
<dbReference type="AlphaFoldDB" id="A0A8S1XCS5"/>
<dbReference type="EMBL" id="CAJJDP010000118">
    <property type="protein sequence ID" value="CAD8199068.1"/>
    <property type="molecule type" value="Genomic_DNA"/>
</dbReference>
<reference evidence="2" key="1">
    <citation type="submission" date="2021-01" db="EMBL/GenBank/DDBJ databases">
        <authorList>
            <consortium name="Genoscope - CEA"/>
            <person name="William W."/>
        </authorList>
    </citation>
    <scope>NUCLEOTIDE SEQUENCE</scope>
</reference>
<evidence type="ECO:0000313" key="2">
    <source>
        <dbReference type="EMBL" id="CAD8199066.1"/>
    </source>
</evidence>
<comment type="caution">
    <text evidence="2">The sequence shown here is derived from an EMBL/GenBank/DDBJ whole genome shotgun (WGS) entry which is preliminary data.</text>
</comment>
<feature type="region of interest" description="Disordered" evidence="1">
    <location>
        <begin position="1"/>
        <end position="21"/>
    </location>
</feature>
<accession>A0A8S1XCS5</accession>
<organism evidence="2 4">
    <name type="scientific">Paramecium octaurelia</name>
    <dbReference type="NCBI Taxonomy" id="43137"/>
    <lineage>
        <taxon>Eukaryota</taxon>
        <taxon>Sar</taxon>
        <taxon>Alveolata</taxon>
        <taxon>Ciliophora</taxon>
        <taxon>Intramacronucleata</taxon>
        <taxon>Oligohymenophorea</taxon>
        <taxon>Peniculida</taxon>
        <taxon>Parameciidae</taxon>
        <taxon>Paramecium</taxon>
    </lineage>
</organism>
<protein>
    <submittedName>
        <fullName evidence="2">Uncharacterized protein</fullName>
    </submittedName>
</protein>